<evidence type="ECO:0000313" key="1">
    <source>
        <dbReference type="EMBL" id="TRO10904.1"/>
    </source>
</evidence>
<evidence type="ECO:0008006" key="3">
    <source>
        <dbReference type="Google" id="ProtNLM"/>
    </source>
</evidence>
<evidence type="ECO:0000313" key="2">
    <source>
        <dbReference type="Proteomes" id="UP000317327"/>
    </source>
</evidence>
<proteinExistence type="predicted"/>
<dbReference type="EMBL" id="SCFV01000018">
    <property type="protein sequence ID" value="TRO10904.1"/>
    <property type="molecule type" value="Genomic_DNA"/>
</dbReference>
<dbReference type="AlphaFoldDB" id="A0ABD7RMU9"/>
<name>A0ABD7RMU9_ECTME</name>
<protein>
    <recommendedName>
        <fullName evidence="3">Restriction endonuclease</fullName>
    </recommendedName>
</protein>
<accession>A0ABD7RMU9</accession>
<gene>
    <name evidence="1" type="ORF">EQ836_24710</name>
</gene>
<organism evidence="1 2">
    <name type="scientific">Ectopseudomonas mendocina</name>
    <name type="common">Pseudomonas mendocina</name>
    <dbReference type="NCBI Taxonomy" id="300"/>
    <lineage>
        <taxon>Bacteria</taxon>
        <taxon>Pseudomonadati</taxon>
        <taxon>Pseudomonadota</taxon>
        <taxon>Gammaproteobacteria</taxon>
        <taxon>Pseudomonadales</taxon>
        <taxon>Pseudomonadaceae</taxon>
        <taxon>Ectopseudomonas</taxon>
    </lineage>
</organism>
<dbReference type="Proteomes" id="UP000317327">
    <property type="component" value="Unassembled WGS sequence"/>
</dbReference>
<dbReference type="RefSeq" id="WP_143503209.1">
    <property type="nucleotide sequence ID" value="NZ_SCFV01000018.1"/>
</dbReference>
<comment type="caution">
    <text evidence="1">The sequence shown here is derived from an EMBL/GenBank/DDBJ whole genome shotgun (WGS) entry which is preliminary data.</text>
</comment>
<sequence length="201" mass="22775">MKALTLGASKEKDLMPVFRSVVNDAIGSYDDFVGVINNLVKRKITSMIRGRHKLQGLDEDQLTYKITDQFEELGFNVSHDKQVGGHVDILIEHEEYLWSGEAKKHSGYSKLEQGWFQLTTRYMTGMPNENAGSFFIYNFNQDAISVTTAWRKFLADSHPSVEQGEVEGGLHFASRTKHEGTGLPILINHYNIPLYHDPKDA</sequence>
<reference evidence="1 2" key="1">
    <citation type="submission" date="2019-01" db="EMBL/GenBank/DDBJ databases">
        <title>Whole genome shotgun sequencing of Pseudomonas spp. isolated by its ability to degrade furfural.</title>
        <authorList>
            <person name="Donoso R."/>
            <person name="Farkas C."/>
            <person name="Villegas P."/>
            <person name="Gonzales-Toro F."/>
            <person name="Guajardo-Parra M."/>
            <person name="Araya-Nail M."/>
            <person name="Morgante V."/>
            <person name="Perez-Pantoja D."/>
        </authorList>
    </citation>
    <scope>NUCLEOTIDE SEQUENCE [LARGE SCALE GENOMIC DNA]</scope>
    <source>
        <strain evidence="1 2">VN231</strain>
    </source>
</reference>